<comment type="similarity">
    <text evidence="3">Belongs to the DNAAF1 family.</text>
</comment>
<dbReference type="GO" id="GO:0070840">
    <property type="term" value="F:dynein complex binding"/>
    <property type="evidence" value="ECO:0007669"/>
    <property type="project" value="TreeGrafter"/>
</dbReference>
<dbReference type="GO" id="GO:0035082">
    <property type="term" value="P:axoneme assembly"/>
    <property type="evidence" value="ECO:0007669"/>
    <property type="project" value="TreeGrafter"/>
</dbReference>
<dbReference type="OrthoDB" id="1904536at2759"/>
<dbReference type="InterPro" id="IPR050576">
    <property type="entry name" value="Cilia_flagella_integrity"/>
</dbReference>
<evidence type="ECO:0000256" key="4">
    <source>
        <dbReference type="ARBA" id="ARBA00022614"/>
    </source>
</evidence>
<accession>A0A0L7R8W6</accession>
<dbReference type="SMART" id="SM00365">
    <property type="entry name" value="LRR_SD22"/>
    <property type="match status" value="5"/>
</dbReference>
<feature type="region of interest" description="Disordered" evidence="9">
    <location>
        <begin position="818"/>
        <end position="878"/>
    </location>
</feature>
<dbReference type="PANTHER" id="PTHR45973:SF9">
    <property type="entry name" value="LEUCINE-RICH REPEAT-CONTAINING PROTEIN 46"/>
    <property type="match status" value="1"/>
</dbReference>
<feature type="compositionally biased region" description="Basic and acidic residues" evidence="9">
    <location>
        <begin position="1137"/>
        <end position="1146"/>
    </location>
</feature>
<protein>
    <recommendedName>
        <fullName evidence="8">Dynein axonemal assembly factor 1 homolog</fullName>
    </recommendedName>
</protein>
<keyword evidence="6" id="KW-0969">Cilium</keyword>
<feature type="compositionally biased region" description="Polar residues" evidence="9">
    <location>
        <begin position="1462"/>
        <end position="1471"/>
    </location>
</feature>
<keyword evidence="4" id="KW-0433">Leucine-rich repeat</keyword>
<dbReference type="PROSITE" id="PS51450">
    <property type="entry name" value="LRR"/>
    <property type="match status" value="4"/>
</dbReference>
<feature type="compositionally biased region" description="Polar residues" evidence="9">
    <location>
        <begin position="1005"/>
        <end position="1031"/>
    </location>
</feature>
<feature type="region of interest" description="Disordered" evidence="9">
    <location>
        <begin position="1515"/>
        <end position="1535"/>
    </location>
</feature>
<evidence type="ECO:0000256" key="9">
    <source>
        <dbReference type="SAM" id="MobiDB-lite"/>
    </source>
</evidence>
<feature type="compositionally biased region" description="Basic and acidic residues" evidence="9">
    <location>
        <begin position="854"/>
        <end position="870"/>
    </location>
</feature>
<keyword evidence="7" id="KW-0966">Cell projection</keyword>
<evidence type="ECO:0000313" key="11">
    <source>
        <dbReference type="Proteomes" id="UP000053825"/>
    </source>
</evidence>
<dbReference type="Pfam" id="PF14580">
    <property type="entry name" value="LRR_9"/>
    <property type="match status" value="1"/>
</dbReference>
<dbReference type="PANTHER" id="PTHR45973">
    <property type="entry name" value="PROTEIN PHOSPHATASE 1 REGULATORY SUBUNIT SDS22-RELATED"/>
    <property type="match status" value="1"/>
</dbReference>
<dbReference type="InterPro" id="IPR032675">
    <property type="entry name" value="LRR_dom_sf"/>
</dbReference>
<feature type="compositionally biased region" description="Basic and acidic residues" evidence="9">
    <location>
        <begin position="784"/>
        <end position="798"/>
    </location>
</feature>
<feature type="compositionally biased region" description="Acidic residues" evidence="9">
    <location>
        <begin position="1156"/>
        <end position="1168"/>
    </location>
</feature>
<proteinExistence type="inferred from homology"/>
<comment type="subcellular location">
    <subcellularLocation>
        <location evidence="2">Cell projection</location>
        <location evidence="2">Cilium</location>
    </subcellularLocation>
</comment>
<feature type="compositionally biased region" description="Acidic residues" evidence="9">
    <location>
        <begin position="838"/>
        <end position="849"/>
    </location>
</feature>
<feature type="compositionally biased region" description="Basic and acidic residues" evidence="9">
    <location>
        <begin position="1521"/>
        <end position="1535"/>
    </location>
</feature>
<dbReference type="Proteomes" id="UP000053825">
    <property type="component" value="Unassembled WGS sequence"/>
</dbReference>
<keyword evidence="5" id="KW-0677">Repeat</keyword>
<feature type="region of interest" description="Disordered" evidence="9">
    <location>
        <begin position="1137"/>
        <end position="1183"/>
    </location>
</feature>
<reference evidence="10 11" key="1">
    <citation type="submission" date="2015-07" db="EMBL/GenBank/DDBJ databases">
        <title>The genome of Habropoda laboriosa.</title>
        <authorList>
            <person name="Pan H."/>
            <person name="Kapheim K."/>
        </authorList>
    </citation>
    <scope>NUCLEOTIDE SEQUENCE [LARGE SCALE GENOMIC DNA]</scope>
    <source>
        <strain evidence="10">0110345459</strain>
    </source>
</reference>
<feature type="region of interest" description="Disordered" evidence="9">
    <location>
        <begin position="783"/>
        <end position="804"/>
    </location>
</feature>
<name>A0A0L7R8W6_9HYME</name>
<feature type="compositionally biased region" description="Basic and acidic residues" evidence="9">
    <location>
        <begin position="1587"/>
        <end position="1604"/>
    </location>
</feature>
<keyword evidence="11" id="KW-1185">Reference proteome</keyword>
<organism evidence="10 11">
    <name type="scientific">Habropoda laboriosa</name>
    <dbReference type="NCBI Taxonomy" id="597456"/>
    <lineage>
        <taxon>Eukaryota</taxon>
        <taxon>Metazoa</taxon>
        <taxon>Ecdysozoa</taxon>
        <taxon>Arthropoda</taxon>
        <taxon>Hexapoda</taxon>
        <taxon>Insecta</taxon>
        <taxon>Pterygota</taxon>
        <taxon>Neoptera</taxon>
        <taxon>Endopterygota</taxon>
        <taxon>Hymenoptera</taxon>
        <taxon>Apocrita</taxon>
        <taxon>Aculeata</taxon>
        <taxon>Apoidea</taxon>
        <taxon>Anthophila</taxon>
        <taxon>Apidae</taxon>
        <taxon>Habropoda</taxon>
    </lineage>
</organism>
<dbReference type="InterPro" id="IPR001611">
    <property type="entry name" value="Leu-rich_rpt"/>
</dbReference>
<evidence type="ECO:0000256" key="1">
    <source>
        <dbReference type="ARBA" id="ARBA00003843"/>
    </source>
</evidence>
<feature type="region of interest" description="Disordered" evidence="9">
    <location>
        <begin position="997"/>
        <end position="1031"/>
    </location>
</feature>
<feature type="region of interest" description="Disordered" evidence="9">
    <location>
        <begin position="220"/>
        <end position="241"/>
    </location>
</feature>
<feature type="region of interest" description="Disordered" evidence="9">
    <location>
        <begin position="1447"/>
        <end position="1471"/>
    </location>
</feature>
<feature type="region of interest" description="Disordered" evidence="9">
    <location>
        <begin position="1581"/>
        <end position="1633"/>
    </location>
</feature>
<dbReference type="Gene3D" id="3.80.10.10">
    <property type="entry name" value="Ribonuclease Inhibitor"/>
    <property type="match status" value="2"/>
</dbReference>
<dbReference type="GO" id="GO:0005930">
    <property type="term" value="C:axoneme"/>
    <property type="evidence" value="ECO:0007669"/>
    <property type="project" value="TreeGrafter"/>
</dbReference>
<evidence type="ECO:0000256" key="8">
    <source>
        <dbReference type="ARBA" id="ARBA00024433"/>
    </source>
</evidence>
<dbReference type="SUPFAM" id="SSF52075">
    <property type="entry name" value="Outer arm dynein light chain 1"/>
    <property type="match status" value="1"/>
</dbReference>
<evidence type="ECO:0000313" key="10">
    <source>
        <dbReference type="EMBL" id="KOC67289.1"/>
    </source>
</evidence>
<dbReference type="STRING" id="597456.A0A0L7R8W6"/>
<sequence>MQEECDFQANIVEKRSSGEARLDVPASSASLSKTEIKNSIPTDSIVDFEVLATSSSDVLTKMGSEWEKNELDQQVSTLKSTPESIPEADNEDDSNWLSYFDCSAMFDVTCENLSYYNSTKAEKDSDSDLDDTLMFDDAEEGDTCCANSYCQQSFEDSCEKKIHDFDPSFIDAKSEDVVSDQSREDLIKTDVENEDCAKSDVKSEHSVTIIEDEVIEEVRTEKKSSESLDFSSDSEEESDRNFVYSSPNVNINDYFEYRDSMKEPKFEASLEEADEILSKKKIKDSVIIEEIVEESCGKVEFGQEAKEAKTEETLVEDFTESDVKHADSGSPEEYLEKLAEITELVCPKTEEEVRETLKKIAEGKAEIENRKNEALKDLSVEFNNIEKFVAETKSLEGYNSDSDDSVDEVKKNTEIIEMPLTKDQVAENFKSKNSQKFAEEEEKRRTEMLLQECLQVIPRKIETEEFYPEKEISEEKPESEISEESETMTAKMVVNGIVEDIMADTEDSLFWEFRKEPERTYIKGKVYDFDEKKHTIRMTEAYLKKHCKLNKLYQTPHLNDVLYLHYKGFSFIENLEKYTGLKCLWLENNGIREIANLENQSELKCLYLHNNLIKKIENLECLTRLDTLNLSYNTIRRIENLDSLKFLNTLNLSHNYLQETADIEHLRSLDSLSVLDISHNRIETDHVVNVRDTKELRVISLMGNPVLKTIQLYRKTMILKCKNLKYLDDRPVFPRDRACAEAWMRGGPDEEAAERKRWIEAEQKKINDSVQALINKRKLCKPVETSKKEAEDKKKTKEDEEVATDTVVCTSSELLKLEGRKKKSDGSSSAGSSASSSSDEEVENVEEDGTGQKGVEKSDGRRPMAEEGRKASSQIGEEILLPWRAKAPTCRTAKKLVEEIEEAREYVAGDAEHKRLGKKILDERRSIDDPPGGHALGRELAHYEKLVLETSNETNEITPACYEQGTKHDTGEQKLTKDSSVSCDIFYSMEAREKKEGKIVDTVNEEGSSSNDIFDNRRGNTNSHPLSNQLSSIREDMKEFCADMDKFVEENKIVFKNGEEEKESSRGMKEEENFKWWSTKERKLKVREIMKKREEEKTYPEREDNSIYSEATEKEENEQRFSSVFDSFFMEMDQKSGIDVKSEKMSRTTSSRELLAIEEVEEGVEETVESSIDGTSKLDNDQEATKKKCVKIEILEANPVNITDDDESDNESVKTVINNYESPEINTEVNVKSNSAISSDTLKNVQVLSDVEIRNTVTEKSNNSSKSHKRTCDSEYLNVVSKKSHLIEEIDVEKDSSDRRSASEVTARCRQHMLREAKKFMKKESPLIDKCIESLITNKDSEGKWNLRKCHQKDFLTVNSNFLSYPTPENSQKSLDELRSLEKEQKSDSHNTQQSDVQSIARILKESEDAEKSMPKKGANLFQEFCAHLQQMNSKKKLLIEPDFMKSSRVDPEEKKRDVSSPMETKQSSNEQTKPLIEVISETSTNVDDVEEPEETLAYPEDCEMDPALKEKILRSINAPKTDEQRERGKKSAEKLKRISREAMAKGKLLLERSSANGSDKLEIDDSRKFFMNLLKDDPAQEVEDADSNRNIDEKDENSSKKILTESSQECTIKTDETKELPFVNNDGSDKNDKILHAERENGGMVRKSLEMQVVEQQ</sequence>
<evidence type="ECO:0000256" key="3">
    <source>
        <dbReference type="ARBA" id="ARBA00006453"/>
    </source>
</evidence>
<dbReference type="FunFam" id="3.80.10.10:FF:000166">
    <property type="entry name" value="Dynein assembly factor 1, axonemal"/>
    <property type="match status" value="1"/>
</dbReference>
<feature type="compositionally biased region" description="Basic and acidic residues" evidence="9">
    <location>
        <begin position="1447"/>
        <end position="1459"/>
    </location>
</feature>
<evidence type="ECO:0000256" key="5">
    <source>
        <dbReference type="ARBA" id="ARBA00022737"/>
    </source>
</evidence>
<evidence type="ECO:0000256" key="2">
    <source>
        <dbReference type="ARBA" id="ARBA00004138"/>
    </source>
</evidence>
<comment type="function">
    <text evidence="1">Cilium-specific protein required for cilia structures.</text>
</comment>
<gene>
    <name evidence="10" type="ORF">WH47_00159</name>
</gene>
<feature type="region of interest" description="Disordered" evidence="9">
    <location>
        <begin position="1091"/>
        <end position="1119"/>
    </location>
</feature>
<evidence type="ECO:0000256" key="7">
    <source>
        <dbReference type="ARBA" id="ARBA00023273"/>
    </source>
</evidence>
<dbReference type="EMBL" id="KQ414631">
    <property type="protein sequence ID" value="KOC67289.1"/>
    <property type="molecule type" value="Genomic_DNA"/>
</dbReference>
<evidence type="ECO:0000256" key="6">
    <source>
        <dbReference type="ARBA" id="ARBA00023069"/>
    </source>
</evidence>
<feature type="compositionally biased region" description="Low complexity" evidence="9">
    <location>
        <begin position="826"/>
        <end position="837"/>
    </location>
</feature>